<comment type="caution">
    <text evidence="2">The sequence shown here is derived from an EMBL/GenBank/DDBJ whole genome shotgun (WGS) entry which is preliminary data.</text>
</comment>
<feature type="region of interest" description="Disordered" evidence="1">
    <location>
        <begin position="570"/>
        <end position="608"/>
    </location>
</feature>
<name>A0A8T8SCH0_9BASI</name>
<dbReference type="Proteomes" id="UP000077521">
    <property type="component" value="Unassembled WGS sequence"/>
</dbReference>
<sequence>MTDPAVLATQSSVDAALDEARKLLSPAALQVYVNTRSSGQTHAVALATALSEKASDAAPTVSSPSANTAASLPLASVPPATAQPSPAPSAPSQGDIDPSAKASLLPPSAPKKTARVVSGSRTLRSSTAAAQAEKRPIAQVADSNEAVRPTVRPRIASDQNASAEANTPGTAPTPSETPAPPLSATSLATPGTHVPHPSGSSTLDGRPRTPEADTEMEAFMKAFRNLSPSKQQRLIKSVAPNAVITRAAPVVDGSSSQALGTVPPTRVAPPTTVGLSAAAALGGIGLGGAVPGISAFSPPSQSATPPPVSAAAPSGPHASALTTNAFGPALGEAFPTDDALGHFSGTNMPGFPPSQSTPSATPSDSALHYTGNDPRLLLGYDPEGTVGDIVQLPCQTTMNKVAASQYVELWHFTLEGIAAGFRKSSSLSDTGRRLMDQLGTQLELPKAAIPDECMTFEMYFHASRKHVEMIRHAAAQQIDPTKKTILMNEAAIWSLAYERITARQGSWPMTAKYTALLRHYFYSCTVGLTRPNPAKWQYRLWEHVVAVRQGNLWEGSLPYEPVYGLPSNAPSVPPSAAPRPPRQPSRAQTPGNQRPFRSSSQGVPRSASGACFICGRTQTEFAHD</sequence>
<feature type="compositionally biased region" description="Pro residues" evidence="1">
    <location>
        <begin position="571"/>
        <end position="583"/>
    </location>
</feature>
<dbReference type="AlphaFoldDB" id="A0A8T8SCH0"/>
<feature type="compositionally biased region" description="Low complexity" evidence="1">
    <location>
        <begin position="297"/>
        <end position="320"/>
    </location>
</feature>
<proteinExistence type="predicted"/>
<dbReference type="EMBL" id="LWDF02002017">
    <property type="protein sequence ID" value="KAE8236890.1"/>
    <property type="molecule type" value="Genomic_DNA"/>
</dbReference>
<accession>A0A8T8SCH0</accession>
<feature type="compositionally biased region" description="Polar residues" evidence="1">
    <location>
        <begin position="119"/>
        <end position="129"/>
    </location>
</feature>
<evidence type="ECO:0000313" key="3">
    <source>
        <dbReference type="Proteomes" id="UP000077521"/>
    </source>
</evidence>
<organism evidence="2 3">
    <name type="scientific">Tilletia indica</name>
    <dbReference type="NCBI Taxonomy" id="43049"/>
    <lineage>
        <taxon>Eukaryota</taxon>
        <taxon>Fungi</taxon>
        <taxon>Dikarya</taxon>
        <taxon>Basidiomycota</taxon>
        <taxon>Ustilaginomycotina</taxon>
        <taxon>Exobasidiomycetes</taxon>
        <taxon>Tilletiales</taxon>
        <taxon>Tilletiaceae</taxon>
        <taxon>Tilletia</taxon>
    </lineage>
</organism>
<reference evidence="2" key="2">
    <citation type="journal article" date="2019" name="IMA Fungus">
        <title>Genome sequencing and comparison of five Tilletia species to identify candidate genes for the detection of regulated species infecting wheat.</title>
        <authorList>
            <person name="Nguyen H.D.T."/>
            <person name="Sultana T."/>
            <person name="Kesanakurti P."/>
            <person name="Hambleton S."/>
        </authorList>
    </citation>
    <scope>NUCLEOTIDE SEQUENCE</scope>
    <source>
        <strain evidence="2">DAOMC 236416</strain>
    </source>
</reference>
<feature type="compositionally biased region" description="Polar residues" evidence="1">
    <location>
        <begin position="588"/>
        <end position="603"/>
    </location>
</feature>
<protein>
    <submittedName>
        <fullName evidence="2">Uncharacterized protein</fullName>
    </submittedName>
</protein>
<evidence type="ECO:0000256" key="1">
    <source>
        <dbReference type="SAM" id="MobiDB-lite"/>
    </source>
</evidence>
<feature type="region of interest" description="Disordered" evidence="1">
    <location>
        <begin position="76"/>
        <end position="211"/>
    </location>
</feature>
<reference evidence="2" key="1">
    <citation type="submission" date="2016-04" db="EMBL/GenBank/DDBJ databases">
        <authorList>
            <person name="Nguyen H.D."/>
            <person name="Samba Siva P."/>
            <person name="Cullis J."/>
            <person name="Levesque C.A."/>
            <person name="Hambleton S."/>
        </authorList>
    </citation>
    <scope>NUCLEOTIDE SEQUENCE</scope>
    <source>
        <strain evidence="2">DAOMC 236416</strain>
    </source>
</reference>
<feature type="compositionally biased region" description="Low complexity" evidence="1">
    <location>
        <begin position="353"/>
        <end position="366"/>
    </location>
</feature>
<evidence type="ECO:0000313" key="2">
    <source>
        <dbReference type="EMBL" id="KAE8236890.1"/>
    </source>
</evidence>
<feature type="non-terminal residue" evidence="2">
    <location>
        <position position="624"/>
    </location>
</feature>
<feature type="region of interest" description="Disordered" evidence="1">
    <location>
        <begin position="297"/>
        <end position="323"/>
    </location>
</feature>
<gene>
    <name evidence="2" type="ORF">A4X13_0g8995</name>
</gene>
<feature type="region of interest" description="Disordered" evidence="1">
    <location>
        <begin position="337"/>
        <end position="374"/>
    </location>
</feature>
<keyword evidence="3" id="KW-1185">Reference proteome</keyword>